<feature type="transmembrane region" description="Helical" evidence="1">
    <location>
        <begin position="43"/>
        <end position="67"/>
    </location>
</feature>
<keyword evidence="1" id="KW-0812">Transmembrane</keyword>
<feature type="transmembrane region" description="Helical" evidence="1">
    <location>
        <begin position="73"/>
        <end position="92"/>
    </location>
</feature>
<dbReference type="GeneID" id="93674930"/>
<sequence length="103" mass="11228">MRMPYKDPNNINWLTIILGCLMAFFGGVASYANKFLKGEPFRLWILVAQIIVSMFAGALVILAASYYSWQPEMAGGAAGLAGWSGAAVVSALEKRLIKKVENE</sequence>
<dbReference type="Proteomes" id="UP000254208">
    <property type="component" value="Unassembled WGS sequence"/>
</dbReference>
<dbReference type="InterPro" id="IPR032126">
    <property type="entry name" value="LydA_holin"/>
</dbReference>
<protein>
    <recommendedName>
        <fullName evidence="4">Holin</fullName>
    </recommendedName>
</protein>
<evidence type="ECO:0000313" key="3">
    <source>
        <dbReference type="Proteomes" id="UP000254208"/>
    </source>
</evidence>
<name>A0A379FUD0_PRORE</name>
<proteinExistence type="predicted"/>
<organism evidence="2 3">
    <name type="scientific">Providencia rettgeri</name>
    <dbReference type="NCBI Taxonomy" id="587"/>
    <lineage>
        <taxon>Bacteria</taxon>
        <taxon>Pseudomonadati</taxon>
        <taxon>Pseudomonadota</taxon>
        <taxon>Gammaproteobacteria</taxon>
        <taxon>Enterobacterales</taxon>
        <taxon>Morganellaceae</taxon>
        <taxon>Providencia</taxon>
    </lineage>
</organism>
<dbReference type="RefSeq" id="WP_336432383.1">
    <property type="nucleotide sequence ID" value="NZ_ABEXOA020000029.1"/>
</dbReference>
<keyword evidence="1" id="KW-1133">Transmembrane helix</keyword>
<dbReference type="Pfam" id="PF16083">
    <property type="entry name" value="Phage_holin_3_3"/>
    <property type="match status" value="1"/>
</dbReference>
<gene>
    <name evidence="2" type="ORF">NCTC11801_02946</name>
</gene>
<evidence type="ECO:0000256" key="1">
    <source>
        <dbReference type="SAM" id="Phobius"/>
    </source>
</evidence>
<dbReference type="EMBL" id="UGTZ01000001">
    <property type="protein sequence ID" value="SUC31973.1"/>
    <property type="molecule type" value="Genomic_DNA"/>
</dbReference>
<reference evidence="2 3" key="1">
    <citation type="submission" date="2018-06" db="EMBL/GenBank/DDBJ databases">
        <authorList>
            <consortium name="Pathogen Informatics"/>
            <person name="Doyle S."/>
        </authorList>
    </citation>
    <scope>NUCLEOTIDE SEQUENCE [LARGE SCALE GENOMIC DNA]</scope>
    <source>
        <strain evidence="2 3">NCTC11801</strain>
    </source>
</reference>
<dbReference type="PROSITE" id="PS51257">
    <property type="entry name" value="PROKAR_LIPOPROTEIN"/>
    <property type="match status" value="1"/>
</dbReference>
<evidence type="ECO:0000313" key="2">
    <source>
        <dbReference type="EMBL" id="SUC31973.1"/>
    </source>
</evidence>
<accession>A0A379FUD0</accession>
<evidence type="ECO:0008006" key="4">
    <source>
        <dbReference type="Google" id="ProtNLM"/>
    </source>
</evidence>
<keyword evidence="1" id="KW-0472">Membrane</keyword>
<dbReference type="AlphaFoldDB" id="A0A379FUD0"/>
<feature type="transmembrane region" description="Helical" evidence="1">
    <location>
        <begin position="12"/>
        <end position="31"/>
    </location>
</feature>